<evidence type="ECO:0000313" key="2">
    <source>
        <dbReference type="Proteomes" id="UP000249061"/>
    </source>
</evidence>
<reference evidence="1 2" key="1">
    <citation type="submission" date="2017-08" db="EMBL/GenBank/DDBJ databases">
        <title>Infants hospitalized years apart are colonized by the same room-sourced microbial strains.</title>
        <authorList>
            <person name="Brooks B."/>
            <person name="Olm M.R."/>
            <person name="Firek B.A."/>
            <person name="Baker R."/>
            <person name="Thomas B.C."/>
            <person name="Morowitz M.J."/>
            <person name="Banfield J.F."/>
        </authorList>
    </citation>
    <scope>NUCLEOTIDE SEQUENCE [LARGE SCALE GENOMIC DNA]</scope>
    <source>
        <strain evidence="1">S2_003_000_R2_14</strain>
    </source>
</reference>
<accession>A0A2W5TIY3</accession>
<protein>
    <recommendedName>
        <fullName evidence="3">CBM-cenC domain-containing protein</fullName>
    </recommendedName>
</protein>
<comment type="caution">
    <text evidence="1">The sequence shown here is derived from an EMBL/GenBank/DDBJ whole genome shotgun (WGS) entry which is preliminary data.</text>
</comment>
<dbReference type="AlphaFoldDB" id="A0A2W5TIY3"/>
<dbReference type="EMBL" id="QFQP01000010">
    <property type="protein sequence ID" value="PZR13223.1"/>
    <property type="molecule type" value="Genomic_DNA"/>
</dbReference>
<evidence type="ECO:0008006" key="3">
    <source>
        <dbReference type="Google" id="ProtNLM"/>
    </source>
</evidence>
<gene>
    <name evidence="1" type="ORF">DI536_13120</name>
</gene>
<evidence type="ECO:0000313" key="1">
    <source>
        <dbReference type="EMBL" id="PZR13223.1"/>
    </source>
</evidence>
<dbReference type="Proteomes" id="UP000249061">
    <property type="component" value="Unassembled WGS sequence"/>
</dbReference>
<organism evidence="1 2">
    <name type="scientific">Archangium gephyra</name>
    <dbReference type="NCBI Taxonomy" id="48"/>
    <lineage>
        <taxon>Bacteria</taxon>
        <taxon>Pseudomonadati</taxon>
        <taxon>Myxococcota</taxon>
        <taxon>Myxococcia</taxon>
        <taxon>Myxococcales</taxon>
        <taxon>Cystobacterineae</taxon>
        <taxon>Archangiaceae</taxon>
        <taxon>Archangium</taxon>
    </lineage>
</organism>
<proteinExistence type="predicted"/>
<name>A0A2W5TIY3_9BACT</name>
<dbReference type="Gene3D" id="2.60.120.260">
    <property type="entry name" value="Galactose-binding domain-like"/>
    <property type="match status" value="1"/>
</dbReference>
<sequence>MTPDAGVDPCAAPTKSPAVLINNPGFECGDDKPTGWNAIYGTVERAPGEGRSGAAAKLVVGQAGGRFAYSTPIVSDGAGKTYCVQAWVKGTAPVVRSVLLSVANGGGTQQRFAEPLDDQWQKTPPTNGLNLKVNSGESLQLFFEVDSAPGSQTAAKVGDVVYVDDVDVWVSSGQCDESR</sequence>